<evidence type="ECO:0000256" key="1">
    <source>
        <dbReference type="SAM" id="MobiDB-lite"/>
    </source>
</evidence>
<protein>
    <submittedName>
        <fullName evidence="2">Uncharacterized protein</fullName>
    </submittedName>
</protein>
<reference evidence="2" key="1">
    <citation type="submission" date="2022-08" db="EMBL/GenBank/DDBJ databases">
        <authorList>
            <consortium name="DOE Joint Genome Institute"/>
            <person name="Min B."/>
            <person name="Riley R."/>
            <person name="Sierra-Patev S."/>
            <person name="Naranjo-Ortiz M."/>
            <person name="Looney B."/>
            <person name="Konkel Z."/>
            <person name="Slot J.C."/>
            <person name="Sakamoto Y."/>
            <person name="Steenwyk J.L."/>
            <person name="Rokas A."/>
            <person name="Carro J."/>
            <person name="Camarero S."/>
            <person name="Ferreira P."/>
            <person name="Molpeceres G."/>
            <person name="Ruiz-Duenas F.J."/>
            <person name="Serrano A."/>
            <person name="Henrissat B."/>
            <person name="Drula E."/>
            <person name="Hughes K.W."/>
            <person name="Mata J.L."/>
            <person name="Ishikawa N.K."/>
            <person name="Vargas-Isla R."/>
            <person name="Ushijima S."/>
            <person name="Smith C.A."/>
            <person name="Ahrendt S."/>
            <person name="Andreopoulos W."/>
            <person name="He G."/>
            <person name="Labutti K."/>
            <person name="Lipzen A."/>
            <person name="Ng V."/>
            <person name="Sandor L."/>
            <person name="Barry K."/>
            <person name="Martinez A.T."/>
            <person name="Xiao Y."/>
            <person name="Gibbons J.G."/>
            <person name="Terashima K."/>
            <person name="Hibbett D.S."/>
            <person name="Grigoriev I.V."/>
        </authorList>
    </citation>
    <scope>NUCLEOTIDE SEQUENCE</scope>
    <source>
        <strain evidence="2">TFB10291</strain>
    </source>
</reference>
<proteinExistence type="predicted"/>
<keyword evidence="3" id="KW-1185">Reference proteome</keyword>
<evidence type="ECO:0000313" key="3">
    <source>
        <dbReference type="Proteomes" id="UP001163798"/>
    </source>
</evidence>
<dbReference type="Proteomes" id="UP001163798">
    <property type="component" value="Unassembled WGS sequence"/>
</dbReference>
<sequence>MKWLNIHFIEPSSEEGDQLSSLDRPWKDENFWPYLTRSTRGLSKASFFSDSLLHHPSSGDLQDLIKDAHTCGRISSTAVHDRRGLSKIEGQSQGLACGDGSNSGGIAA</sequence>
<organism evidence="2 3">
    <name type="scientific">Lentinula aff. detonsa</name>
    <dbReference type="NCBI Taxonomy" id="2804958"/>
    <lineage>
        <taxon>Eukaryota</taxon>
        <taxon>Fungi</taxon>
        <taxon>Dikarya</taxon>
        <taxon>Basidiomycota</taxon>
        <taxon>Agaricomycotina</taxon>
        <taxon>Agaricomycetes</taxon>
        <taxon>Agaricomycetidae</taxon>
        <taxon>Agaricales</taxon>
        <taxon>Marasmiineae</taxon>
        <taxon>Omphalotaceae</taxon>
        <taxon>Lentinula</taxon>
    </lineage>
</organism>
<comment type="caution">
    <text evidence="2">The sequence shown here is derived from an EMBL/GenBank/DDBJ whole genome shotgun (WGS) entry which is preliminary data.</text>
</comment>
<dbReference type="AlphaFoldDB" id="A0AA38L507"/>
<dbReference type="EMBL" id="MU793313">
    <property type="protein sequence ID" value="KAJ3786472.1"/>
    <property type="molecule type" value="Genomic_DNA"/>
</dbReference>
<gene>
    <name evidence="2" type="ORF">GGU10DRAFT_171770</name>
</gene>
<accession>A0AA38L507</accession>
<feature type="region of interest" description="Disordered" evidence="1">
    <location>
        <begin position="89"/>
        <end position="108"/>
    </location>
</feature>
<name>A0AA38L507_9AGAR</name>
<evidence type="ECO:0000313" key="2">
    <source>
        <dbReference type="EMBL" id="KAJ3786472.1"/>
    </source>
</evidence>